<protein>
    <submittedName>
        <fullName evidence="1">Uncharacterized protein</fullName>
    </submittedName>
</protein>
<gene>
    <name evidence="1" type="ORF">B0H64DRAFT_410200</name>
</gene>
<reference evidence="1" key="1">
    <citation type="journal article" date="2023" name="Mol. Phylogenet. Evol.">
        <title>Genome-scale phylogeny and comparative genomics of the fungal order Sordariales.</title>
        <authorList>
            <person name="Hensen N."/>
            <person name="Bonometti L."/>
            <person name="Westerberg I."/>
            <person name="Brannstrom I.O."/>
            <person name="Guillou S."/>
            <person name="Cros-Aarteil S."/>
            <person name="Calhoun S."/>
            <person name="Haridas S."/>
            <person name="Kuo A."/>
            <person name="Mondo S."/>
            <person name="Pangilinan J."/>
            <person name="Riley R."/>
            <person name="LaButti K."/>
            <person name="Andreopoulos B."/>
            <person name="Lipzen A."/>
            <person name="Chen C."/>
            <person name="Yan M."/>
            <person name="Daum C."/>
            <person name="Ng V."/>
            <person name="Clum A."/>
            <person name="Steindorff A."/>
            <person name="Ohm R.A."/>
            <person name="Martin F."/>
            <person name="Silar P."/>
            <person name="Natvig D.O."/>
            <person name="Lalanne C."/>
            <person name="Gautier V."/>
            <person name="Ament-Velasquez S.L."/>
            <person name="Kruys A."/>
            <person name="Hutchinson M.I."/>
            <person name="Powell A.J."/>
            <person name="Barry K."/>
            <person name="Miller A.N."/>
            <person name="Grigoriev I.V."/>
            <person name="Debuchy R."/>
            <person name="Gladieux P."/>
            <person name="Hiltunen Thoren M."/>
            <person name="Johannesson H."/>
        </authorList>
    </citation>
    <scope>NUCLEOTIDE SEQUENCE</scope>
    <source>
        <strain evidence="1">CBS 168.71</strain>
    </source>
</reference>
<dbReference type="AlphaFoldDB" id="A0AAE0H7R1"/>
<sequence>MSLICFKRWRRNRKQAVEEPIDPRIQQSRNPKGQVSDIDDAVVVPTKGFLGGSLDKGFLDGSLELPTYKPRFNPINMVSPFNWVMLTISDVLRTMSRDSYLARCVLFETARLQRRVFSTGSLKLSESARAVDMELITLRKVLDEGHELIGGRWDEEERKKQGFILQGEPFQQAIGTAKKSLRELEKTFNDQILGELKNGLESKESIDHGRLVGKVGNTHKELRQVYAKVINAYLEEEGKAREVAGDAGVAGS</sequence>
<keyword evidence="2" id="KW-1185">Reference proteome</keyword>
<reference evidence="1" key="2">
    <citation type="submission" date="2023-06" db="EMBL/GenBank/DDBJ databases">
        <authorList>
            <consortium name="Lawrence Berkeley National Laboratory"/>
            <person name="Haridas S."/>
            <person name="Hensen N."/>
            <person name="Bonometti L."/>
            <person name="Westerberg I."/>
            <person name="Brannstrom I.O."/>
            <person name="Guillou S."/>
            <person name="Cros-Aarteil S."/>
            <person name="Calhoun S."/>
            <person name="Kuo A."/>
            <person name="Mondo S."/>
            <person name="Pangilinan J."/>
            <person name="Riley R."/>
            <person name="Labutti K."/>
            <person name="Andreopoulos B."/>
            <person name="Lipzen A."/>
            <person name="Chen C."/>
            <person name="Yanf M."/>
            <person name="Daum C."/>
            <person name="Ng V."/>
            <person name="Clum A."/>
            <person name="Steindorff A."/>
            <person name="Ohm R."/>
            <person name="Martin F."/>
            <person name="Silar P."/>
            <person name="Natvig D."/>
            <person name="Lalanne C."/>
            <person name="Gautier V."/>
            <person name="Ament-Velasquez S.L."/>
            <person name="Kruys A."/>
            <person name="Hutchinson M.I."/>
            <person name="Powell A.J."/>
            <person name="Barry K."/>
            <person name="Miller A.N."/>
            <person name="Grigoriev I.V."/>
            <person name="Debuchy R."/>
            <person name="Gladieux P."/>
            <person name="Thoren M.H."/>
            <person name="Johannesson H."/>
        </authorList>
    </citation>
    <scope>NUCLEOTIDE SEQUENCE</scope>
    <source>
        <strain evidence="1">CBS 168.71</strain>
    </source>
</reference>
<accession>A0AAE0H7R1</accession>
<dbReference type="EMBL" id="JAUEPN010000010">
    <property type="protein sequence ID" value="KAK3291255.1"/>
    <property type="molecule type" value="Genomic_DNA"/>
</dbReference>
<dbReference type="Proteomes" id="UP001278766">
    <property type="component" value="Unassembled WGS sequence"/>
</dbReference>
<comment type="caution">
    <text evidence="1">The sequence shown here is derived from an EMBL/GenBank/DDBJ whole genome shotgun (WGS) entry which is preliminary data.</text>
</comment>
<proteinExistence type="predicted"/>
<name>A0AAE0H7R1_9PEZI</name>
<evidence type="ECO:0000313" key="1">
    <source>
        <dbReference type="EMBL" id="KAK3291255.1"/>
    </source>
</evidence>
<dbReference type="GeneID" id="87841723"/>
<evidence type="ECO:0000313" key="2">
    <source>
        <dbReference type="Proteomes" id="UP001278766"/>
    </source>
</evidence>
<organism evidence="1 2">
    <name type="scientific">Chaetomium fimeti</name>
    <dbReference type="NCBI Taxonomy" id="1854472"/>
    <lineage>
        <taxon>Eukaryota</taxon>
        <taxon>Fungi</taxon>
        <taxon>Dikarya</taxon>
        <taxon>Ascomycota</taxon>
        <taxon>Pezizomycotina</taxon>
        <taxon>Sordariomycetes</taxon>
        <taxon>Sordariomycetidae</taxon>
        <taxon>Sordariales</taxon>
        <taxon>Chaetomiaceae</taxon>
        <taxon>Chaetomium</taxon>
    </lineage>
</organism>
<dbReference type="RefSeq" id="XP_062654769.1">
    <property type="nucleotide sequence ID" value="XM_062804775.1"/>
</dbReference>